<reference evidence="5" key="1">
    <citation type="submission" date="2020-05" db="UniProtKB">
        <authorList>
            <consortium name="EnsemblMetazoa"/>
        </authorList>
    </citation>
    <scope>IDENTIFICATION</scope>
    <source>
        <strain evidence="5">USDA</strain>
    </source>
</reference>
<dbReference type="AlphaFoldDB" id="A0A1I8Q6I4"/>
<dbReference type="InterPro" id="IPR010562">
    <property type="entry name" value="Haemolymph_juvenile_hormone-bd"/>
</dbReference>
<dbReference type="PANTHER" id="PTHR11008:SF40">
    <property type="entry name" value="PROTEIN TAKEOUT"/>
    <property type="match status" value="1"/>
</dbReference>
<keyword evidence="2" id="KW-0090">Biological rhythms</keyword>
<dbReference type="GO" id="GO:0005615">
    <property type="term" value="C:extracellular space"/>
    <property type="evidence" value="ECO:0007669"/>
    <property type="project" value="TreeGrafter"/>
</dbReference>
<dbReference type="SMART" id="SM00700">
    <property type="entry name" value="JHBP"/>
    <property type="match status" value="1"/>
</dbReference>
<keyword evidence="1 4" id="KW-0732">Signal</keyword>
<comment type="similarity">
    <text evidence="3">Belongs to the TO family.</text>
</comment>
<dbReference type="InterPro" id="IPR038606">
    <property type="entry name" value="To_sf"/>
</dbReference>
<organism evidence="5 6">
    <name type="scientific">Stomoxys calcitrans</name>
    <name type="common">Stable fly</name>
    <name type="synonym">Conops calcitrans</name>
    <dbReference type="NCBI Taxonomy" id="35570"/>
    <lineage>
        <taxon>Eukaryota</taxon>
        <taxon>Metazoa</taxon>
        <taxon>Ecdysozoa</taxon>
        <taxon>Arthropoda</taxon>
        <taxon>Hexapoda</taxon>
        <taxon>Insecta</taxon>
        <taxon>Pterygota</taxon>
        <taxon>Neoptera</taxon>
        <taxon>Endopterygota</taxon>
        <taxon>Diptera</taxon>
        <taxon>Brachycera</taxon>
        <taxon>Muscomorpha</taxon>
        <taxon>Muscoidea</taxon>
        <taxon>Muscidae</taxon>
        <taxon>Stomoxys</taxon>
    </lineage>
</organism>
<evidence type="ECO:0000256" key="1">
    <source>
        <dbReference type="ARBA" id="ARBA00022729"/>
    </source>
</evidence>
<dbReference type="Gene3D" id="3.15.10.30">
    <property type="entry name" value="Haemolymph juvenile hormone binding protein"/>
    <property type="match status" value="1"/>
</dbReference>
<evidence type="ECO:0000313" key="6">
    <source>
        <dbReference type="Proteomes" id="UP000095300"/>
    </source>
</evidence>
<dbReference type="FunFam" id="3.15.10.30:FF:000001">
    <property type="entry name" value="Takeout-like protein 1"/>
    <property type="match status" value="1"/>
</dbReference>
<dbReference type="GO" id="GO:0007623">
    <property type="term" value="P:circadian rhythm"/>
    <property type="evidence" value="ECO:0007669"/>
    <property type="project" value="UniProtKB-ARBA"/>
</dbReference>
<accession>A0A1I8Q6I4</accession>
<dbReference type="Proteomes" id="UP000095300">
    <property type="component" value="Unassembled WGS sequence"/>
</dbReference>
<evidence type="ECO:0000313" key="5">
    <source>
        <dbReference type="EnsemblMetazoa" id="SCAU014344-PA"/>
    </source>
</evidence>
<dbReference type="VEuPathDB" id="VectorBase:SCAU014344"/>
<evidence type="ECO:0008006" key="7">
    <source>
        <dbReference type="Google" id="ProtNLM"/>
    </source>
</evidence>
<evidence type="ECO:0000256" key="4">
    <source>
        <dbReference type="SAM" id="SignalP"/>
    </source>
</evidence>
<name>A0A1I8Q6I4_STOCA</name>
<gene>
    <name evidence="5" type="primary">106091632</name>
</gene>
<dbReference type="STRING" id="35570.A0A1I8Q6I4"/>
<proteinExistence type="inferred from homology"/>
<dbReference type="KEGG" id="scac:106091632"/>
<evidence type="ECO:0000256" key="3">
    <source>
        <dbReference type="ARBA" id="ARBA00060902"/>
    </source>
</evidence>
<feature type="signal peptide" evidence="4">
    <location>
        <begin position="1"/>
        <end position="21"/>
    </location>
</feature>
<evidence type="ECO:0000256" key="2">
    <source>
        <dbReference type="ARBA" id="ARBA00023108"/>
    </source>
</evidence>
<dbReference type="PANTHER" id="PTHR11008">
    <property type="entry name" value="PROTEIN TAKEOUT-LIKE PROTEIN"/>
    <property type="match status" value="1"/>
</dbReference>
<keyword evidence="6" id="KW-1185">Reference proteome</keyword>
<dbReference type="EnsemblMetazoa" id="SCAU014344-RA">
    <property type="protein sequence ID" value="SCAU014344-PA"/>
    <property type="gene ID" value="SCAU014344"/>
</dbReference>
<protein>
    <recommendedName>
        <fullName evidence="7">Protein takeout</fullName>
    </recommendedName>
</protein>
<dbReference type="OrthoDB" id="8190514at2759"/>
<dbReference type="Pfam" id="PF06585">
    <property type="entry name" value="JHBP"/>
    <property type="match status" value="1"/>
</dbReference>
<feature type="chain" id="PRO_5009327780" description="Protein takeout" evidence="4">
    <location>
        <begin position="22"/>
        <end position="248"/>
    </location>
</feature>
<sequence length="248" mass="27959">MFSLLGLKLILPTLFCLSVYAKFPTDPKPCSHGDTECVAKLIEFFIHEKSQGDASINLAGIDPLQIKEIHIKQGAESPVNIELDFKDNQIIGLKDAKVVKVKGFGKDLTKKHDIHLVVPQIDLVGNYKVDGKILILPISGKGTNNITLFNTDLRIQFTGVSMEKDGSTYMNIEKFRLDLDPKGMHFKIDNLFNGDKALGDNMNLFLNENWQDIFREIKASITSAFGQIFQSVISHVFTKYPYDKYFVE</sequence>